<comment type="caution">
    <text evidence="3">The sequence shown here is derived from an EMBL/GenBank/DDBJ whole genome shotgun (WGS) entry which is preliminary data.</text>
</comment>
<dbReference type="RefSeq" id="WP_101252299.1">
    <property type="nucleotide sequence ID" value="NZ_PIUM01000026.1"/>
</dbReference>
<dbReference type="SUPFAM" id="SSF47413">
    <property type="entry name" value="lambda repressor-like DNA-binding domains"/>
    <property type="match status" value="1"/>
</dbReference>
<dbReference type="AlphaFoldDB" id="A0A2N3PR04"/>
<protein>
    <recommendedName>
        <fullName evidence="2">HTH cro/C1-type domain-containing protein</fullName>
    </recommendedName>
</protein>
<dbReference type="Gene3D" id="1.10.260.40">
    <property type="entry name" value="lambda repressor-like DNA-binding domains"/>
    <property type="match status" value="1"/>
</dbReference>
<name>A0A2N3PR04_9PROT</name>
<sequence>MSSTDLANRIREWRNRRRMSLAELGEIVGLSRSEISKLESGSRRVRADHLVVLARALKVAPEDLMDKEAVRELIGESAPARPSAPSLTVVQVRRQNGTVRLLPEDSSVSGDAPPQIANVSGAYAFYMPDTSMEPRVPVGALLYVHPLLPPRAGDLAVVTRGEELPVLASIERHSNALVAIIGGEAAPIDLNDAAVSHAARIAGMWFP</sequence>
<dbReference type="EMBL" id="PIUM01000026">
    <property type="protein sequence ID" value="PKU22826.1"/>
    <property type="molecule type" value="Genomic_DNA"/>
</dbReference>
<dbReference type="OrthoDB" id="9792157at2"/>
<dbReference type="Pfam" id="PF01381">
    <property type="entry name" value="HTH_3"/>
    <property type="match status" value="1"/>
</dbReference>
<evidence type="ECO:0000313" key="4">
    <source>
        <dbReference type="Proteomes" id="UP000233293"/>
    </source>
</evidence>
<dbReference type="GO" id="GO:0005829">
    <property type="term" value="C:cytosol"/>
    <property type="evidence" value="ECO:0007669"/>
    <property type="project" value="TreeGrafter"/>
</dbReference>
<reference evidence="4" key="1">
    <citation type="submission" date="2017-12" db="EMBL/GenBank/DDBJ databases">
        <title>Draft genome sequence of Telmatospirillum siberiense 26-4b1T, an acidotolerant peatland alphaproteobacterium potentially involved in sulfur cycling.</title>
        <authorList>
            <person name="Hausmann B."/>
            <person name="Pjevac P."/>
            <person name="Schreck K."/>
            <person name="Herbold C.W."/>
            <person name="Daims H."/>
            <person name="Wagner M."/>
            <person name="Pester M."/>
            <person name="Loy A."/>
        </authorList>
    </citation>
    <scope>NUCLEOTIDE SEQUENCE [LARGE SCALE GENOMIC DNA]</scope>
    <source>
        <strain evidence="4">26-4b1</strain>
    </source>
</reference>
<proteinExistence type="predicted"/>
<keyword evidence="4" id="KW-1185">Reference proteome</keyword>
<gene>
    <name evidence="3" type="ORF">CWS72_19410</name>
</gene>
<dbReference type="SMART" id="SM00530">
    <property type="entry name" value="HTH_XRE"/>
    <property type="match status" value="1"/>
</dbReference>
<dbReference type="PANTHER" id="PTHR46797:SF1">
    <property type="entry name" value="METHYLPHOSPHONATE SYNTHASE"/>
    <property type="match status" value="1"/>
</dbReference>
<dbReference type="InterPro" id="IPR050807">
    <property type="entry name" value="TransReg_Diox_bact_type"/>
</dbReference>
<dbReference type="InterPro" id="IPR010982">
    <property type="entry name" value="Lambda_DNA-bd_dom_sf"/>
</dbReference>
<dbReference type="GO" id="GO:0003700">
    <property type="term" value="F:DNA-binding transcription factor activity"/>
    <property type="evidence" value="ECO:0007669"/>
    <property type="project" value="TreeGrafter"/>
</dbReference>
<organism evidence="3 4">
    <name type="scientific">Telmatospirillum siberiense</name>
    <dbReference type="NCBI Taxonomy" id="382514"/>
    <lineage>
        <taxon>Bacteria</taxon>
        <taxon>Pseudomonadati</taxon>
        <taxon>Pseudomonadota</taxon>
        <taxon>Alphaproteobacteria</taxon>
        <taxon>Rhodospirillales</taxon>
        <taxon>Rhodospirillaceae</taxon>
        <taxon>Telmatospirillum</taxon>
    </lineage>
</organism>
<evidence type="ECO:0000256" key="1">
    <source>
        <dbReference type="ARBA" id="ARBA00023125"/>
    </source>
</evidence>
<evidence type="ECO:0000313" key="3">
    <source>
        <dbReference type="EMBL" id="PKU22826.1"/>
    </source>
</evidence>
<dbReference type="InterPro" id="IPR001387">
    <property type="entry name" value="Cro/C1-type_HTH"/>
</dbReference>
<accession>A0A2N3PR04</accession>
<dbReference type="PROSITE" id="PS50943">
    <property type="entry name" value="HTH_CROC1"/>
    <property type="match status" value="1"/>
</dbReference>
<dbReference type="PANTHER" id="PTHR46797">
    <property type="entry name" value="HTH-TYPE TRANSCRIPTIONAL REGULATOR"/>
    <property type="match status" value="1"/>
</dbReference>
<feature type="domain" description="HTH cro/C1-type" evidence="2">
    <location>
        <begin position="10"/>
        <end position="64"/>
    </location>
</feature>
<keyword evidence="1" id="KW-0238">DNA-binding</keyword>
<evidence type="ECO:0000259" key="2">
    <source>
        <dbReference type="PROSITE" id="PS50943"/>
    </source>
</evidence>
<dbReference type="Proteomes" id="UP000233293">
    <property type="component" value="Unassembled WGS sequence"/>
</dbReference>
<dbReference type="Gene3D" id="2.10.109.10">
    <property type="entry name" value="Umud Fragment, subunit A"/>
    <property type="match status" value="1"/>
</dbReference>
<dbReference type="CDD" id="cd00093">
    <property type="entry name" value="HTH_XRE"/>
    <property type="match status" value="1"/>
</dbReference>
<dbReference type="GO" id="GO:0003677">
    <property type="term" value="F:DNA binding"/>
    <property type="evidence" value="ECO:0007669"/>
    <property type="project" value="UniProtKB-KW"/>
</dbReference>